<dbReference type="Proteomes" id="UP001059041">
    <property type="component" value="Linkage Group LG20"/>
</dbReference>
<reference evidence="1" key="1">
    <citation type="submission" date="2021-02" db="EMBL/GenBank/DDBJ databases">
        <title>Comparative genomics reveals that relaxation of natural selection precedes convergent phenotypic evolution of cavefish.</title>
        <authorList>
            <person name="Peng Z."/>
        </authorList>
    </citation>
    <scope>NUCLEOTIDE SEQUENCE</scope>
    <source>
        <tissue evidence="1">Muscle</tissue>
    </source>
</reference>
<keyword evidence="2" id="KW-1185">Reference proteome</keyword>
<organism evidence="1 2">
    <name type="scientific">Triplophysa rosa</name>
    <name type="common">Cave loach</name>
    <dbReference type="NCBI Taxonomy" id="992332"/>
    <lineage>
        <taxon>Eukaryota</taxon>
        <taxon>Metazoa</taxon>
        <taxon>Chordata</taxon>
        <taxon>Craniata</taxon>
        <taxon>Vertebrata</taxon>
        <taxon>Euteleostomi</taxon>
        <taxon>Actinopterygii</taxon>
        <taxon>Neopterygii</taxon>
        <taxon>Teleostei</taxon>
        <taxon>Ostariophysi</taxon>
        <taxon>Cypriniformes</taxon>
        <taxon>Nemacheilidae</taxon>
        <taxon>Triplophysa</taxon>
    </lineage>
</organism>
<dbReference type="EMBL" id="JAFHDT010000020">
    <property type="protein sequence ID" value="KAI7795439.1"/>
    <property type="molecule type" value="Genomic_DNA"/>
</dbReference>
<gene>
    <name evidence="1" type="ORF">IRJ41_021707</name>
</gene>
<evidence type="ECO:0000313" key="1">
    <source>
        <dbReference type="EMBL" id="KAI7795439.1"/>
    </source>
</evidence>
<accession>A0A9W7WDW5</accession>
<name>A0A9W7WDW5_TRIRA</name>
<proteinExistence type="predicted"/>
<evidence type="ECO:0000313" key="2">
    <source>
        <dbReference type="Proteomes" id="UP001059041"/>
    </source>
</evidence>
<protein>
    <submittedName>
        <fullName evidence="1">Uncharacterized protein</fullName>
    </submittedName>
</protein>
<dbReference type="AlphaFoldDB" id="A0A9W7WDW5"/>
<sequence>MSLVCDSTGRVNYTSCEAARTTPLTVNGAARFLRKKINKRICNAKSCGSGVFVSAQRLRGRAGRRVRAAILSMASGDLSLST</sequence>
<comment type="caution">
    <text evidence="1">The sequence shown here is derived from an EMBL/GenBank/DDBJ whole genome shotgun (WGS) entry which is preliminary data.</text>
</comment>